<reference evidence="2" key="1">
    <citation type="submission" date="2022-11" db="EMBL/GenBank/DDBJ databases">
        <title>The characterization of three novel Bacteroidetes species and genomic analysis of their roles in tidal elemental geochemical cycles.</title>
        <authorList>
            <person name="Ma K.-J."/>
        </authorList>
    </citation>
    <scope>NUCLEOTIDE SEQUENCE</scope>
    <source>
        <strain evidence="2">M415</strain>
    </source>
</reference>
<feature type="signal peptide" evidence="1">
    <location>
        <begin position="1"/>
        <end position="23"/>
    </location>
</feature>
<keyword evidence="1" id="KW-0732">Signal</keyword>
<keyword evidence="3" id="KW-1185">Reference proteome</keyword>
<protein>
    <recommendedName>
        <fullName evidence="4">Lipoprotein</fullName>
    </recommendedName>
</protein>
<dbReference type="Proteomes" id="UP001207116">
    <property type="component" value="Unassembled WGS sequence"/>
</dbReference>
<evidence type="ECO:0000256" key="1">
    <source>
        <dbReference type="SAM" id="SignalP"/>
    </source>
</evidence>
<dbReference type="EMBL" id="JAPFQP010000001">
    <property type="protein sequence ID" value="MCX2718898.1"/>
    <property type="molecule type" value="Genomic_DNA"/>
</dbReference>
<evidence type="ECO:0000313" key="2">
    <source>
        <dbReference type="EMBL" id="MCX2718898.1"/>
    </source>
</evidence>
<evidence type="ECO:0000313" key="3">
    <source>
        <dbReference type="Proteomes" id="UP001207116"/>
    </source>
</evidence>
<proteinExistence type="predicted"/>
<dbReference type="AlphaFoldDB" id="A0AAE3MKI1"/>
<dbReference type="RefSeq" id="WP_266011252.1">
    <property type="nucleotide sequence ID" value="NZ_JAPFQP010000001.1"/>
</dbReference>
<evidence type="ECO:0008006" key="4">
    <source>
        <dbReference type="Google" id="ProtNLM"/>
    </source>
</evidence>
<comment type="caution">
    <text evidence="2">The sequence shown here is derived from an EMBL/GenBank/DDBJ whole genome shotgun (WGS) entry which is preliminary data.</text>
</comment>
<name>A0AAE3MKI1_9FLAO</name>
<dbReference type="PROSITE" id="PS51257">
    <property type="entry name" value="PROKAR_LIPOPROTEIN"/>
    <property type="match status" value="1"/>
</dbReference>
<feature type="chain" id="PRO_5041953947" description="Lipoprotein" evidence="1">
    <location>
        <begin position="24"/>
        <end position="198"/>
    </location>
</feature>
<accession>A0AAE3MKI1</accession>
<gene>
    <name evidence="2" type="ORF">OO016_04720</name>
</gene>
<organism evidence="2 3">
    <name type="scientific">Lentiprolixibacter aurantiacus</name>
    <dbReference type="NCBI Taxonomy" id="2993939"/>
    <lineage>
        <taxon>Bacteria</taxon>
        <taxon>Pseudomonadati</taxon>
        <taxon>Bacteroidota</taxon>
        <taxon>Flavobacteriia</taxon>
        <taxon>Flavobacteriales</taxon>
        <taxon>Flavobacteriaceae</taxon>
        <taxon>Lentiprolixibacter</taxon>
    </lineage>
</organism>
<sequence>MKNLLKFILPLALVFAFTGCEQAEDPEMLDGVSAKYSMSDEGKMVTLGFNVHFTGDYAAPDHAAECGEGTFPVKNTGMGTGTHFKTVKSYFEFCVRPTATGGTYPEGYIVAYFEDEDGDRLYFDVAGEVIGGRLPGMPSYAISYFKDPFTILDGTGKFEGASGGGFTNDYNFVDTIDGVPVQRTRHHWQGKITMKKGK</sequence>